<reference evidence="2" key="1">
    <citation type="submission" date="2020-01" db="EMBL/GenBank/DDBJ databases">
        <authorList>
            <person name="Meier V. D."/>
            <person name="Meier V D."/>
        </authorList>
    </citation>
    <scope>NUCLEOTIDE SEQUENCE</scope>
    <source>
        <strain evidence="2">HLG_WM_MAG_10</strain>
    </source>
</reference>
<dbReference type="AlphaFoldDB" id="A0A6S6UKK3"/>
<protein>
    <recommendedName>
        <fullName evidence="1">VWFA domain-containing protein</fullName>
    </recommendedName>
</protein>
<organism evidence="2">
    <name type="scientific">uncultured Aureispira sp</name>
    <dbReference type="NCBI Taxonomy" id="1331704"/>
    <lineage>
        <taxon>Bacteria</taxon>
        <taxon>Pseudomonadati</taxon>
        <taxon>Bacteroidota</taxon>
        <taxon>Saprospiria</taxon>
        <taxon>Saprospirales</taxon>
        <taxon>Saprospiraceae</taxon>
        <taxon>Aureispira</taxon>
        <taxon>environmental samples</taxon>
    </lineage>
</organism>
<dbReference type="Pfam" id="PF00092">
    <property type="entry name" value="VWA"/>
    <property type="match status" value="1"/>
</dbReference>
<feature type="domain" description="VWFA" evidence="1">
    <location>
        <begin position="17"/>
        <end position="200"/>
    </location>
</feature>
<dbReference type="SUPFAM" id="SSF53300">
    <property type="entry name" value="vWA-like"/>
    <property type="match status" value="1"/>
</dbReference>
<proteinExistence type="predicted"/>
<gene>
    <name evidence="2" type="ORF">HELGO_WM25143</name>
</gene>
<dbReference type="PROSITE" id="PS50234">
    <property type="entry name" value="VWFA"/>
    <property type="match status" value="1"/>
</dbReference>
<dbReference type="InterPro" id="IPR036465">
    <property type="entry name" value="vWFA_dom_sf"/>
</dbReference>
<dbReference type="EMBL" id="CACVAQ010000504">
    <property type="protein sequence ID" value="CAA6829602.1"/>
    <property type="molecule type" value="Genomic_DNA"/>
</dbReference>
<accession>A0A6S6UKK3</accession>
<name>A0A6S6UKK3_9BACT</name>
<dbReference type="Gene3D" id="3.40.50.410">
    <property type="entry name" value="von Willebrand factor, type A domain"/>
    <property type="match status" value="1"/>
</dbReference>
<evidence type="ECO:0000259" key="1">
    <source>
        <dbReference type="PROSITE" id="PS50234"/>
    </source>
</evidence>
<dbReference type="PIRSF" id="PIRSF020634">
    <property type="entry name" value="TerY_vWA"/>
    <property type="match status" value="1"/>
</dbReference>
<dbReference type="SMART" id="SM00327">
    <property type="entry name" value="VWA"/>
    <property type="match status" value="1"/>
</dbReference>
<dbReference type="InterPro" id="IPR002035">
    <property type="entry name" value="VWF_A"/>
</dbReference>
<sequence length="222" mass="24778">MSYFQGETPDNYEQKCLCTLVLDTSGSMSGAAIRELNRGLQEFYAAIEEDLIAANRLEVGIVTFGSSIKTIQDPALVDNFDMPTLNVSGTTRLVDAVREAMRKTEQRKQWYKETGQPYYRPIIVLITDGEPDRDQDVKGLSSELQGAVDSKKFTFWGLGVKGFNQHVLNEICPTSAPAIPLSGYKFAEFFKWLSNSIGIITKSKEGDSIELPPVSDWAQMKF</sequence>
<dbReference type="InterPro" id="IPR011392">
    <property type="entry name" value="Tellurite-R_TerY"/>
</dbReference>
<evidence type="ECO:0000313" key="2">
    <source>
        <dbReference type="EMBL" id="CAA6829602.1"/>
    </source>
</evidence>